<name>A0AB33KGW9_9ACTN</name>
<feature type="transmembrane region" description="Helical" evidence="1">
    <location>
        <begin position="38"/>
        <end position="58"/>
    </location>
</feature>
<dbReference type="RefSeq" id="WP_319598905.1">
    <property type="nucleotide sequence ID" value="NZ_AP035884.1"/>
</dbReference>
<feature type="transmembrane region" description="Helical" evidence="1">
    <location>
        <begin position="6"/>
        <end position="26"/>
    </location>
</feature>
<keyword evidence="1" id="KW-0812">Transmembrane</keyword>
<dbReference type="KEGG" id="stcm:SCMC78_45910"/>
<dbReference type="EMBL" id="AP035884">
    <property type="protein sequence ID" value="BFP54784.1"/>
    <property type="molecule type" value="Genomic_DNA"/>
</dbReference>
<sequence>MGISFVGAVQLWIPTVLLSAVIALLVRRRQRTPGLMQPPTMAALGVIAFLNAATAWILGFSRAGLDLRESCERRSGVPFDEKWHDTHYMESQGLFPLHAKCSASVDLVPSWVNPTVIVLSVLSAAFLCTAVCLGVRTFLQRRKKVHV</sequence>
<accession>A0AB33KGW9</accession>
<feature type="transmembrane region" description="Helical" evidence="1">
    <location>
        <begin position="116"/>
        <end position="139"/>
    </location>
</feature>
<proteinExistence type="predicted"/>
<protein>
    <recommendedName>
        <fullName evidence="3">Integral membrane protein</fullName>
    </recommendedName>
</protein>
<reference evidence="2" key="1">
    <citation type="submission" date="2024-07" db="EMBL/GenBank/DDBJ databases">
        <title>Complete genome sequences of cellulolytic bacteria, Kitasatospora sp. CMC57 and Streptomyces sp. CMC78, isolated from Japanese agricultural soil.</title>
        <authorList>
            <person name="Hashimoto T."/>
            <person name="Ito M."/>
            <person name="Iwamoto M."/>
            <person name="Fukahori D."/>
            <person name="Shoda T."/>
            <person name="Sakoda M."/>
            <person name="Morohoshi T."/>
            <person name="Mitsuboshi M."/>
            <person name="Nishizawa T."/>
        </authorList>
    </citation>
    <scope>NUCLEOTIDE SEQUENCE</scope>
    <source>
        <strain evidence="2">CMC78</strain>
    </source>
</reference>
<gene>
    <name evidence="2" type="ORF">SCMC78_45910</name>
</gene>
<keyword evidence="1" id="KW-1133">Transmembrane helix</keyword>
<keyword evidence="1" id="KW-0472">Membrane</keyword>
<evidence type="ECO:0000256" key="1">
    <source>
        <dbReference type="SAM" id="Phobius"/>
    </source>
</evidence>
<organism evidence="2">
    <name type="scientific">Streptomyces sp. CMC78</name>
    <dbReference type="NCBI Taxonomy" id="3231512"/>
    <lineage>
        <taxon>Bacteria</taxon>
        <taxon>Bacillati</taxon>
        <taxon>Actinomycetota</taxon>
        <taxon>Actinomycetes</taxon>
        <taxon>Kitasatosporales</taxon>
        <taxon>Streptomycetaceae</taxon>
        <taxon>Streptomyces</taxon>
    </lineage>
</organism>
<evidence type="ECO:0008006" key="3">
    <source>
        <dbReference type="Google" id="ProtNLM"/>
    </source>
</evidence>
<evidence type="ECO:0000313" key="2">
    <source>
        <dbReference type="EMBL" id="BFP54784.1"/>
    </source>
</evidence>
<dbReference type="AlphaFoldDB" id="A0AB33KGW9"/>